<evidence type="ECO:0000256" key="8">
    <source>
        <dbReference type="ARBA" id="ARBA00023274"/>
    </source>
</evidence>
<reference evidence="10 11" key="1">
    <citation type="submission" date="2013-11" db="EMBL/GenBank/DDBJ databases">
        <title>The Genome Sequence of Plasmodium yoelii 17X.</title>
        <authorList>
            <consortium name="The Broad Institute Genomics Platform"/>
            <consortium name="The Broad Institute Genome Sequencing Center for Infectious Disease"/>
            <person name="Neafsey D."/>
            <person name="Adams J."/>
            <person name="Walker B."/>
            <person name="Young S.K."/>
            <person name="Zeng Q."/>
            <person name="Gargeya S."/>
            <person name="Fitzgerald M."/>
            <person name="Haas B."/>
            <person name="Abouelleil A."/>
            <person name="Alvarado L."/>
            <person name="Chapman S.B."/>
            <person name="Gainer-Dewar J."/>
            <person name="Goldberg J."/>
            <person name="Griggs A."/>
            <person name="Gujja S."/>
            <person name="Hansen M."/>
            <person name="Howarth C."/>
            <person name="Imamovic A."/>
            <person name="Ireland A."/>
            <person name="Larimer J."/>
            <person name="McCowan C."/>
            <person name="Murphy C."/>
            <person name="Pearson M."/>
            <person name="Poon T.W."/>
            <person name="Priest M."/>
            <person name="Roberts A."/>
            <person name="Saif S."/>
            <person name="Shea T."/>
            <person name="Sykes S."/>
            <person name="Wortman J."/>
            <person name="Nusbaum C."/>
            <person name="Birren B."/>
        </authorList>
    </citation>
    <scope>NUCLEOTIDE SEQUENCE [LARGE SCALE GENOMIC DNA]</scope>
    <source>
        <strain evidence="10 11">17X</strain>
    </source>
</reference>
<gene>
    <name evidence="10" type="ORF">YYC_05379</name>
</gene>
<dbReference type="GO" id="GO:0003723">
    <property type="term" value="F:RNA binding"/>
    <property type="evidence" value="ECO:0007669"/>
    <property type="project" value="UniProtKB-KW"/>
</dbReference>
<feature type="domain" description="Sm" evidence="9">
    <location>
        <begin position="9"/>
        <end position="92"/>
    </location>
</feature>
<dbReference type="Gene3D" id="2.30.30.100">
    <property type="match status" value="1"/>
</dbReference>
<evidence type="ECO:0000313" key="11">
    <source>
        <dbReference type="Proteomes" id="UP000018538"/>
    </source>
</evidence>
<dbReference type="PANTHER" id="PTHR13110">
    <property type="entry name" value="U6 SNRNA-ASSOCIATED SM-LIKE PROTEIN LSM3"/>
    <property type="match status" value="1"/>
</dbReference>
<accession>V7PC03</accession>
<dbReference type="Proteomes" id="UP000018538">
    <property type="component" value="Unassembled WGS sequence"/>
</dbReference>
<evidence type="ECO:0000256" key="1">
    <source>
        <dbReference type="ARBA" id="ARBA00004123"/>
    </source>
</evidence>
<dbReference type="GO" id="GO:0005681">
    <property type="term" value="C:spliceosomal complex"/>
    <property type="evidence" value="ECO:0007669"/>
    <property type="project" value="UniProtKB-KW"/>
</dbReference>
<dbReference type="AlphaFoldDB" id="V7PC03"/>
<dbReference type="InterPro" id="IPR040002">
    <property type="entry name" value="Sm-like_LSM3"/>
</dbReference>
<dbReference type="SUPFAM" id="SSF50182">
    <property type="entry name" value="Sm-like ribonucleoproteins"/>
    <property type="match status" value="1"/>
</dbReference>
<keyword evidence="3" id="KW-0507">mRNA processing</keyword>
<comment type="similarity">
    <text evidence="2">Belongs to the snRNP Sm proteins family.</text>
</comment>
<dbReference type="SMART" id="SM00651">
    <property type="entry name" value="Sm"/>
    <property type="match status" value="1"/>
</dbReference>
<dbReference type="Pfam" id="PF01423">
    <property type="entry name" value="LSM"/>
    <property type="match status" value="1"/>
</dbReference>
<dbReference type="PROSITE" id="PS52002">
    <property type="entry name" value="SM"/>
    <property type="match status" value="1"/>
</dbReference>
<evidence type="ECO:0000256" key="3">
    <source>
        <dbReference type="ARBA" id="ARBA00022664"/>
    </source>
</evidence>
<evidence type="ECO:0000256" key="2">
    <source>
        <dbReference type="ARBA" id="ARBA00006850"/>
    </source>
</evidence>
<keyword evidence="8" id="KW-0687">Ribonucleoprotein</keyword>
<dbReference type="InterPro" id="IPR010920">
    <property type="entry name" value="LSM_dom_sf"/>
</dbReference>
<evidence type="ECO:0000313" key="10">
    <source>
        <dbReference type="EMBL" id="ETB56525.1"/>
    </source>
</evidence>
<evidence type="ECO:0000256" key="4">
    <source>
        <dbReference type="ARBA" id="ARBA00022728"/>
    </source>
</evidence>
<dbReference type="InterPro" id="IPR047575">
    <property type="entry name" value="Sm"/>
</dbReference>
<evidence type="ECO:0000256" key="6">
    <source>
        <dbReference type="ARBA" id="ARBA00023187"/>
    </source>
</evidence>
<keyword evidence="4" id="KW-0747">Spliceosome</keyword>
<protein>
    <recommendedName>
        <fullName evidence="9">Sm domain-containing protein</fullName>
    </recommendedName>
</protein>
<evidence type="ECO:0000256" key="7">
    <source>
        <dbReference type="ARBA" id="ARBA00023242"/>
    </source>
</evidence>
<keyword evidence="6" id="KW-0508">mRNA splicing</keyword>
<evidence type="ECO:0000259" key="9">
    <source>
        <dbReference type="PROSITE" id="PS52002"/>
    </source>
</evidence>
<proteinExistence type="inferred from homology"/>
<keyword evidence="11" id="KW-1185">Reference proteome</keyword>
<dbReference type="EMBL" id="KI635815">
    <property type="protein sequence ID" value="ETB56525.1"/>
    <property type="molecule type" value="Genomic_DNA"/>
</dbReference>
<name>V7PC03_PLAYE</name>
<keyword evidence="7" id="KW-0539">Nucleus</keyword>
<dbReference type="InterPro" id="IPR001163">
    <property type="entry name" value="Sm_dom_euk/arc"/>
</dbReference>
<dbReference type="CDD" id="cd01730">
    <property type="entry name" value="LSm3"/>
    <property type="match status" value="1"/>
</dbReference>
<dbReference type="InterPro" id="IPR034105">
    <property type="entry name" value="Lsm3"/>
</dbReference>
<organism evidence="10 11">
    <name type="scientific">Plasmodium yoelii 17X</name>
    <dbReference type="NCBI Taxonomy" id="1323249"/>
    <lineage>
        <taxon>Eukaryota</taxon>
        <taxon>Sar</taxon>
        <taxon>Alveolata</taxon>
        <taxon>Apicomplexa</taxon>
        <taxon>Aconoidasida</taxon>
        <taxon>Haemosporida</taxon>
        <taxon>Plasmodiidae</taxon>
        <taxon>Plasmodium</taxon>
        <taxon>Plasmodium (Vinckeia)</taxon>
    </lineage>
</organism>
<dbReference type="GO" id="GO:0000398">
    <property type="term" value="P:mRNA splicing, via spliceosome"/>
    <property type="evidence" value="ECO:0007669"/>
    <property type="project" value="InterPro"/>
</dbReference>
<dbReference type="GO" id="GO:0120114">
    <property type="term" value="C:Sm-like protein family complex"/>
    <property type="evidence" value="ECO:0007669"/>
    <property type="project" value="UniProtKB-ARBA"/>
</dbReference>
<evidence type="ECO:0000256" key="5">
    <source>
        <dbReference type="ARBA" id="ARBA00022884"/>
    </source>
</evidence>
<sequence length="111" mass="13070">MEKIALIQSPLDYIRLNMEEEIFLKCKGDRELTGTLDAYDNHLNMILSNAKEKYKQVTIENNEECVKQIERNLDMVFVRGDSIILAIFNRHCTFELLRTHAQKIKKNNVKK</sequence>
<keyword evidence="5" id="KW-0694">RNA-binding</keyword>
<dbReference type="OrthoDB" id="29543at2759"/>
<comment type="subcellular location">
    <subcellularLocation>
        <location evidence="1">Nucleus</location>
    </subcellularLocation>
</comment>